<name>A0A919Y5V7_9BACL</name>
<evidence type="ECO:0000313" key="2">
    <source>
        <dbReference type="Proteomes" id="UP000678895"/>
    </source>
</evidence>
<organism evidence="1 2">
    <name type="scientific">Paenibacillus apis</name>
    <dbReference type="NCBI Taxonomy" id="1792174"/>
    <lineage>
        <taxon>Bacteria</taxon>
        <taxon>Bacillati</taxon>
        <taxon>Bacillota</taxon>
        <taxon>Bacilli</taxon>
        <taxon>Bacillales</taxon>
        <taxon>Paenibacillaceae</taxon>
        <taxon>Paenibacillus</taxon>
    </lineage>
</organism>
<evidence type="ECO:0000313" key="1">
    <source>
        <dbReference type="EMBL" id="GIO44354.1"/>
    </source>
</evidence>
<dbReference type="Proteomes" id="UP000678895">
    <property type="component" value="Unassembled WGS sequence"/>
</dbReference>
<gene>
    <name evidence="1" type="ORF">J41TS4_41120</name>
</gene>
<accession>A0A919Y5V7</accession>
<dbReference type="EMBL" id="BORS01000017">
    <property type="protein sequence ID" value="GIO44354.1"/>
    <property type="molecule type" value="Genomic_DNA"/>
</dbReference>
<protein>
    <submittedName>
        <fullName evidence="1">Uncharacterized protein</fullName>
    </submittedName>
</protein>
<dbReference type="AlphaFoldDB" id="A0A919Y5V7"/>
<sequence>MENERVLQQDLNEKREFQRLFQMYLLFEDNVERPNARRSGTQ</sequence>
<keyword evidence="2" id="KW-1185">Reference proteome</keyword>
<reference evidence="1" key="1">
    <citation type="submission" date="2021-03" db="EMBL/GenBank/DDBJ databases">
        <title>Antimicrobial resistance genes in bacteria isolated from Japanese honey, and their potential for conferring macrolide and lincosamide resistance in the American foulbrood pathogen Paenibacillus larvae.</title>
        <authorList>
            <person name="Okamoto M."/>
            <person name="Kumagai M."/>
            <person name="Kanamori H."/>
            <person name="Takamatsu D."/>
        </authorList>
    </citation>
    <scope>NUCLEOTIDE SEQUENCE</scope>
    <source>
        <strain evidence="1">J41TS4</strain>
    </source>
</reference>
<comment type="caution">
    <text evidence="1">The sequence shown here is derived from an EMBL/GenBank/DDBJ whole genome shotgun (WGS) entry which is preliminary data.</text>
</comment>
<proteinExistence type="predicted"/>